<reference evidence="1 2" key="1">
    <citation type="submission" date="2008-04" db="EMBL/GenBank/DDBJ databases">
        <title>Draft genome sequence of Bacteroides intestinalis (DSM 17393).</title>
        <authorList>
            <person name="Sudarsanam P."/>
            <person name="Ley R."/>
            <person name="Guruge J."/>
            <person name="Turnbaugh P.J."/>
            <person name="Mahowald M."/>
            <person name="Liep D."/>
            <person name="Gordon J."/>
        </authorList>
    </citation>
    <scope>NUCLEOTIDE SEQUENCE [LARGE SCALE GENOMIC DNA]</scope>
    <source>
        <strain evidence="1 2">DSM 17393</strain>
    </source>
</reference>
<evidence type="ECO:0000313" key="1">
    <source>
        <dbReference type="EMBL" id="EDV07305.1"/>
    </source>
</evidence>
<sequence length="69" mass="8375">MGINQLHTKTESEPYLLRSKFSQRYFYTEKVRDWYGASMPQVWSGYKTKTIKPPQFPAQKPFQHYVHYQ</sequence>
<organism evidence="1 2">
    <name type="scientific">Bacteroides intestinalis DSM 17393</name>
    <dbReference type="NCBI Taxonomy" id="471870"/>
    <lineage>
        <taxon>Bacteria</taxon>
        <taxon>Pseudomonadati</taxon>
        <taxon>Bacteroidota</taxon>
        <taxon>Bacteroidia</taxon>
        <taxon>Bacteroidales</taxon>
        <taxon>Bacteroidaceae</taxon>
        <taxon>Bacteroides</taxon>
    </lineage>
</organism>
<comment type="caution">
    <text evidence="1">The sequence shown here is derived from an EMBL/GenBank/DDBJ whole genome shotgun (WGS) entry which is preliminary data.</text>
</comment>
<dbReference type="STRING" id="471870.BACINT_00872"/>
<dbReference type="AlphaFoldDB" id="B3C7I1"/>
<protein>
    <submittedName>
        <fullName evidence="1">Uncharacterized protein</fullName>
    </submittedName>
</protein>
<accession>B3C7I1</accession>
<reference evidence="1 2" key="2">
    <citation type="submission" date="2008-04" db="EMBL/GenBank/DDBJ databases">
        <authorList>
            <person name="Fulton L."/>
            <person name="Clifton S."/>
            <person name="Fulton B."/>
            <person name="Xu J."/>
            <person name="Minx P."/>
            <person name="Pepin K.H."/>
            <person name="Johnson M."/>
            <person name="Thiruvilangam P."/>
            <person name="Bhonagiri V."/>
            <person name="Nash W.E."/>
            <person name="Mardis E.R."/>
            <person name="Wilson R.K."/>
        </authorList>
    </citation>
    <scope>NUCLEOTIDE SEQUENCE [LARGE SCALE GENOMIC DNA]</scope>
    <source>
        <strain evidence="1 2">DSM 17393</strain>
    </source>
</reference>
<proteinExistence type="predicted"/>
<name>B3C7I1_9BACE</name>
<gene>
    <name evidence="1" type="ORF">BACINT_00872</name>
</gene>
<dbReference type="Proteomes" id="UP000004596">
    <property type="component" value="Unassembled WGS sequence"/>
</dbReference>
<dbReference type="EMBL" id="ABJL02000006">
    <property type="protein sequence ID" value="EDV07305.1"/>
    <property type="molecule type" value="Genomic_DNA"/>
</dbReference>
<evidence type="ECO:0000313" key="2">
    <source>
        <dbReference type="Proteomes" id="UP000004596"/>
    </source>
</evidence>